<comment type="subcellular location">
    <subcellularLocation>
        <location evidence="7">Cytoplasm</location>
    </subcellularLocation>
</comment>
<dbReference type="InterPro" id="IPR010071">
    <property type="entry name" value="AA_adenyl_dom"/>
</dbReference>
<dbReference type="Pfam" id="PF00501">
    <property type="entry name" value="AMP-binding"/>
    <property type="match status" value="1"/>
</dbReference>
<dbReference type="InterPro" id="IPR010072">
    <property type="entry name" value="DltA"/>
</dbReference>
<gene>
    <name evidence="7" type="primary">dltA</name>
    <name evidence="10" type="ORF">BCAMP_07010</name>
</gene>
<dbReference type="STRING" id="1265861.BCAMP_07010"/>
<proteinExistence type="inferred from homology"/>
<keyword evidence="11" id="KW-1185">Reference proteome</keyword>
<dbReference type="SUPFAM" id="SSF56801">
    <property type="entry name" value="Acetyl-CoA synthetase-like"/>
    <property type="match status" value="1"/>
</dbReference>
<comment type="similarity">
    <text evidence="6 7">Belongs to the ATP-dependent AMP-binding enzyme family. DltA subfamily.</text>
</comment>
<evidence type="ECO:0000259" key="8">
    <source>
        <dbReference type="Pfam" id="PF00501"/>
    </source>
</evidence>
<evidence type="ECO:0000313" key="10">
    <source>
        <dbReference type="EMBL" id="EUJ39553.1"/>
    </source>
</evidence>
<organism evidence="10 11">
    <name type="scientific">Brochothrix campestris FSL F6-1037</name>
    <dbReference type="NCBI Taxonomy" id="1265861"/>
    <lineage>
        <taxon>Bacteria</taxon>
        <taxon>Bacillati</taxon>
        <taxon>Bacillota</taxon>
        <taxon>Bacilli</taxon>
        <taxon>Bacillales</taxon>
        <taxon>Listeriaceae</taxon>
        <taxon>Brochothrix</taxon>
    </lineage>
</organism>
<dbReference type="InterPro" id="IPR020845">
    <property type="entry name" value="AMP-binding_CS"/>
</dbReference>
<comment type="function">
    <text evidence="5 7">Catalyzes the first step in the D-alanylation of lipoteichoic acid (LTA), the activation of D-alanine and its transfer onto the D-alanyl carrier protein (Dcp) DltC. In an ATP-dependent two-step reaction, forms a high energy D-alanyl-AMP intermediate, followed by transfer of the D-alanyl residue as a thiol ester to the phosphopantheinyl prosthetic group of the Dcp. D-alanylation of LTA plays an important role in modulating the properties of the cell wall in Gram-positive bacteria, influencing the net charge of the cell wall.</text>
</comment>
<evidence type="ECO:0000256" key="7">
    <source>
        <dbReference type="HAMAP-Rule" id="MF_00593"/>
    </source>
</evidence>
<name>W7D2P5_9LIST</name>
<evidence type="ECO:0000256" key="1">
    <source>
        <dbReference type="ARBA" id="ARBA00022490"/>
    </source>
</evidence>
<evidence type="ECO:0000256" key="6">
    <source>
        <dbReference type="ARBA" id="ARBA00061336"/>
    </source>
</evidence>
<dbReference type="NCBIfam" id="TIGR01734">
    <property type="entry name" value="D-ala-DACP-lig"/>
    <property type="match status" value="1"/>
</dbReference>
<dbReference type="PROSITE" id="PS00455">
    <property type="entry name" value="AMP_BINDING"/>
    <property type="match status" value="1"/>
</dbReference>
<dbReference type="GO" id="GO:0005524">
    <property type="term" value="F:ATP binding"/>
    <property type="evidence" value="ECO:0007669"/>
    <property type="project" value="UniProtKB-KW"/>
</dbReference>
<keyword evidence="3 7" id="KW-0547">Nucleotide-binding</keyword>
<dbReference type="NCBIfam" id="NF003417">
    <property type="entry name" value="PRK04813.1"/>
    <property type="match status" value="1"/>
</dbReference>
<comment type="caution">
    <text evidence="10">The sequence shown here is derived from an EMBL/GenBank/DDBJ whole genome shotgun (WGS) entry which is preliminary data.</text>
</comment>
<dbReference type="InterPro" id="IPR045851">
    <property type="entry name" value="AMP-bd_C_sf"/>
</dbReference>
<dbReference type="AlphaFoldDB" id="W7D2P5"/>
<dbReference type="GO" id="GO:0005737">
    <property type="term" value="C:cytoplasm"/>
    <property type="evidence" value="ECO:0007669"/>
    <property type="project" value="UniProtKB-SubCell"/>
</dbReference>
<keyword evidence="4 7" id="KW-0067">ATP-binding</keyword>
<dbReference type="Gene3D" id="3.40.50.12780">
    <property type="entry name" value="N-terminal domain of ligase-like"/>
    <property type="match status" value="1"/>
</dbReference>
<keyword evidence="2 7" id="KW-0436">Ligase</keyword>
<feature type="binding site" evidence="7">
    <location>
        <position position="493"/>
    </location>
    <ligand>
        <name>ATP</name>
        <dbReference type="ChEBI" id="CHEBI:30616"/>
    </ligand>
</feature>
<dbReference type="RefSeq" id="WP_035314580.1">
    <property type="nucleotide sequence ID" value="NZ_AODH01000026.1"/>
</dbReference>
<reference evidence="10 11" key="1">
    <citation type="submission" date="2012-12" db="EMBL/GenBank/DDBJ databases">
        <title>Novel taxa of Listeriaceae from agricultural environments in the United States.</title>
        <authorList>
            <person name="den Bakker H.C."/>
            <person name="Allred A."/>
            <person name="Warchocki S."/>
            <person name="Wright E.M."/>
            <person name="Burrell A."/>
            <person name="Nightingale K.K."/>
            <person name="Kephart D."/>
            <person name="Wiedmann M."/>
        </authorList>
    </citation>
    <scope>NUCLEOTIDE SEQUENCE [LARGE SCALE GENOMIC DNA]</scope>
    <source>
        <strain evidence="10 11">FSL F6-1037</strain>
    </source>
</reference>
<evidence type="ECO:0000313" key="11">
    <source>
        <dbReference type="Proteomes" id="UP000019243"/>
    </source>
</evidence>
<dbReference type="HAMAP" id="MF_00593">
    <property type="entry name" value="DltA"/>
    <property type="match status" value="1"/>
</dbReference>
<dbReference type="EC" id="6.2.1.54" evidence="7"/>
<evidence type="ECO:0000256" key="2">
    <source>
        <dbReference type="ARBA" id="ARBA00022598"/>
    </source>
</evidence>
<sequence length="505" mass="56839">MNIIKQLTQVTQANPLAPVYKIADKGYSYEDLQRQSDALAYQLNQHETLTRQAPILVYGGMSFDMLASFIGAMKAGHPYIPVDSQTPIERLQQIITVAQPALIIAAAPFPTEITRNCSLYTCDDLQRFTTNRFEALPVETAVTGDEIVYVIFTSGTTGAPKGVQISESNLISFTNWMQTTFDLPQQQRFLAQAPYSFDLSVMHLYPALLTGGQLMPLTKAATTNFKLLFETLPTLEVSVWVSTPSFMDICLMDAQFVQEQYPQLTHFFFCGEELTVKTAQKLQERFPTARIFNTYGPTEATVAVTQIEVTPTLLNEVNRLPIGYAKVDTPIVIVDEQLNEVADGEVGELLIGGPAVSRGYLNNSEKTTEAFIKYQGQHTYRTGDLGRREEGLFYYQGRRDFQLKYKGYRIELEDIDHNIEQLALVEHASVVAKLNGTKVQSLVAYVVVKTHPYEKVTQLTQQLKHELGLLVNDYMVPTRWVYVEELPLSLNGKVDRKALMNEVNQ</sequence>
<evidence type="ECO:0000256" key="4">
    <source>
        <dbReference type="ARBA" id="ARBA00022840"/>
    </source>
</evidence>
<dbReference type="NCBIfam" id="TIGR01733">
    <property type="entry name" value="AA-adenyl-dom"/>
    <property type="match status" value="1"/>
</dbReference>
<evidence type="ECO:0000256" key="5">
    <source>
        <dbReference type="ARBA" id="ARBA00054605"/>
    </source>
</evidence>
<feature type="binding site" evidence="7">
    <location>
        <position position="302"/>
    </location>
    <ligand>
        <name>D-alanine</name>
        <dbReference type="ChEBI" id="CHEBI:57416"/>
    </ligand>
</feature>
<feature type="binding site" evidence="7">
    <location>
        <begin position="293"/>
        <end position="298"/>
    </location>
    <ligand>
        <name>ATP</name>
        <dbReference type="ChEBI" id="CHEBI:30616"/>
    </ligand>
</feature>
<feature type="binding site" evidence="7">
    <location>
        <position position="384"/>
    </location>
    <ligand>
        <name>ATP</name>
        <dbReference type="ChEBI" id="CHEBI:30616"/>
    </ligand>
</feature>
<dbReference type="InterPro" id="IPR000873">
    <property type="entry name" value="AMP-dep_synth/lig_dom"/>
</dbReference>
<comment type="pathway">
    <text evidence="7">Cell wall biogenesis; lipoteichoic acid biosynthesis.</text>
</comment>
<evidence type="ECO:0000256" key="3">
    <source>
        <dbReference type="ARBA" id="ARBA00022741"/>
    </source>
</evidence>
<feature type="binding site" evidence="7">
    <location>
        <position position="493"/>
    </location>
    <ligand>
        <name>D-alanine</name>
        <dbReference type="ChEBI" id="CHEBI:57416"/>
    </ligand>
</feature>
<feature type="domain" description="AMP-dependent synthetase/ligase" evidence="8">
    <location>
        <begin position="14"/>
        <end position="361"/>
    </location>
</feature>
<evidence type="ECO:0000259" key="9">
    <source>
        <dbReference type="Pfam" id="PF13193"/>
    </source>
</evidence>
<dbReference type="InterPro" id="IPR044507">
    <property type="entry name" value="DltA-like"/>
</dbReference>
<feature type="domain" description="AMP-binding enzyme C-terminal" evidence="9">
    <location>
        <begin position="420"/>
        <end position="493"/>
    </location>
</feature>
<accession>W7D2P5</accession>
<dbReference type="GO" id="GO:0070395">
    <property type="term" value="P:lipoteichoic acid biosynthetic process"/>
    <property type="evidence" value="ECO:0007669"/>
    <property type="project" value="UniProtKB-UniRule"/>
</dbReference>
<dbReference type="Proteomes" id="UP000019243">
    <property type="component" value="Unassembled WGS sequence"/>
</dbReference>
<dbReference type="Pfam" id="PF13193">
    <property type="entry name" value="AMP-binding_C"/>
    <property type="match status" value="1"/>
</dbReference>
<feature type="binding site" evidence="7">
    <location>
        <position position="198"/>
    </location>
    <ligand>
        <name>D-alanine</name>
        <dbReference type="ChEBI" id="CHEBI:57416"/>
    </ligand>
</feature>
<dbReference type="PATRIC" id="fig|1265861.3.peg.1381"/>
<dbReference type="Gene3D" id="3.30.300.30">
    <property type="match status" value="1"/>
</dbReference>
<feature type="binding site" evidence="7">
    <location>
        <begin position="395"/>
        <end position="398"/>
    </location>
    <ligand>
        <name>ATP</name>
        <dbReference type="ChEBI" id="CHEBI:30616"/>
    </ligand>
</feature>
<dbReference type="OrthoDB" id="9765680at2"/>
<dbReference type="EMBL" id="AODH01000026">
    <property type="protein sequence ID" value="EUJ39553.1"/>
    <property type="molecule type" value="Genomic_DNA"/>
</dbReference>
<comment type="catalytic activity">
    <reaction evidence="7">
        <text>holo-[D-alanyl-carrier protein] + D-alanine + ATP = D-alanyl-[D-alanyl-carrier protein] + AMP + diphosphate</text>
        <dbReference type="Rhea" id="RHEA:55132"/>
        <dbReference type="Rhea" id="RHEA-COMP:14102"/>
        <dbReference type="Rhea" id="RHEA-COMP:14103"/>
        <dbReference type="ChEBI" id="CHEBI:30616"/>
        <dbReference type="ChEBI" id="CHEBI:33019"/>
        <dbReference type="ChEBI" id="CHEBI:57416"/>
        <dbReference type="ChEBI" id="CHEBI:64479"/>
        <dbReference type="ChEBI" id="CHEBI:138620"/>
        <dbReference type="ChEBI" id="CHEBI:456215"/>
        <dbReference type="EC" id="6.2.1.54"/>
    </reaction>
</comment>
<dbReference type="CDD" id="cd05945">
    <property type="entry name" value="DltA"/>
    <property type="match status" value="1"/>
</dbReference>
<dbReference type="PANTHER" id="PTHR45398">
    <property type="match status" value="1"/>
</dbReference>
<dbReference type="InterPro" id="IPR042099">
    <property type="entry name" value="ANL_N_sf"/>
</dbReference>
<dbReference type="FunFam" id="3.30.300.30:FF:000012">
    <property type="entry name" value="D-alanine--D-alanyl carrier protein ligase"/>
    <property type="match status" value="1"/>
</dbReference>
<feature type="binding site" evidence="7">
    <location>
        <begin position="153"/>
        <end position="154"/>
    </location>
    <ligand>
        <name>ATP</name>
        <dbReference type="ChEBI" id="CHEBI:30616"/>
    </ligand>
</feature>
<dbReference type="InterPro" id="IPR025110">
    <property type="entry name" value="AMP-bd_C"/>
</dbReference>
<dbReference type="UniPathway" id="UPA00556"/>
<protein>
    <recommendedName>
        <fullName evidence="7">D-alanine--D-alanyl carrier protein ligase</fullName>
        <shortName evidence="7">DCL</shortName>
        <ecNumber evidence="7">6.2.1.54</ecNumber>
    </recommendedName>
    <alternativeName>
        <fullName evidence="7">D-alanine--poly(phosphoribitol) ligase subunit 1</fullName>
    </alternativeName>
    <alternativeName>
        <fullName evidence="7">D-alanine-activating enzyme</fullName>
        <shortName evidence="7">DAE</shortName>
    </alternativeName>
</protein>
<dbReference type="PANTHER" id="PTHR45398:SF1">
    <property type="entry name" value="ENZYME, PUTATIVE (JCVI)-RELATED"/>
    <property type="match status" value="1"/>
</dbReference>
<keyword evidence="1 7" id="KW-0963">Cytoplasm</keyword>
<dbReference type="GO" id="GO:0047473">
    <property type="term" value="F:D-alanine [D-alanyl carrier protein] ligase activity"/>
    <property type="evidence" value="ECO:0007669"/>
    <property type="project" value="UniProtKB-UniRule"/>
</dbReference>